<keyword evidence="2" id="KW-0812">Transmembrane</keyword>
<name>A0AAW2Z2A2_9EUKA</name>
<keyword evidence="4" id="KW-1185">Reference proteome</keyword>
<dbReference type="AlphaFoldDB" id="A0AAW2Z2A2"/>
<dbReference type="Proteomes" id="UP001431209">
    <property type="component" value="Unassembled WGS sequence"/>
</dbReference>
<dbReference type="EMBL" id="JAOPGA020000954">
    <property type="protein sequence ID" value="KAL0483403.1"/>
    <property type="molecule type" value="Genomic_DNA"/>
</dbReference>
<evidence type="ECO:0000313" key="3">
    <source>
        <dbReference type="EMBL" id="KAL0483403.1"/>
    </source>
</evidence>
<dbReference type="Gene3D" id="2.130.10.30">
    <property type="entry name" value="Regulator of chromosome condensation 1/beta-lactamase-inhibitor protein II"/>
    <property type="match status" value="2"/>
</dbReference>
<dbReference type="PANTHER" id="PTHR45982:SF1">
    <property type="entry name" value="REGULATOR OF CHROMOSOME CONDENSATION"/>
    <property type="match status" value="1"/>
</dbReference>
<proteinExistence type="predicted"/>
<dbReference type="Pfam" id="PF13540">
    <property type="entry name" value="RCC1_2"/>
    <property type="match status" value="2"/>
</dbReference>
<feature type="transmembrane region" description="Helical" evidence="2">
    <location>
        <begin position="12"/>
        <end position="33"/>
    </location>
</feature>
<dbReference type="InterPro" id="IPR009091">
    <property type="entry name" value="RCC1/BLIP-II"/>
</dbReference>
<dbReference type="InterPro" id="IPR051553">
    <property type="entry name" value="Ran_GTPase-activating"/>
</dbReference>
<dbReference type="InterPro" id="IPR000408">
    <property type="entry name" value="Reg_chr_condens"/>
</dbReference>
<evidence type="ECO:0000313" key="4">
    <source>
        <dbReference type="Proteomes" id="UP001431209"/>
    </source>
</evidence>
<accession>A0AAW2Z2A2</accession>
<sequence length="378" mass="41810">MSKSLIRAIPRRVLILLGIATSLSTLFLIYKWIKRIFLRKHEPINQTAVKKEQSKPNSRVVIMSEFAGSYIGKELTPRTSRGFVVEVDSINADALKVVASEKQSFIITKDGDVYGCGDNTEGVFYETKKKQVYKPTKLHFVSNVIDLDARHNRVVVLTSSGKVLQWGEGHSITQVPITKNIIKVFCTDKMYALSDDGELFEWNHLTKPVVDSCLTNVASCSFSDTHKVILTKSGSVYTYESFTKLSSPVLAPLDKGVIQVAAGNGYYLALMNSGEIYAWGDNSRMCLASKDPGAVANYITIKGSPKSIGTCSDQYSYCLLQDGTILMWGKGLFGSLDFLFLGRADHSTPFVVQPPYDGFQISSVSFGDKHVMFLSDKV</sequence>
<organism evidence="3 4">
    <name type="scientific">Acrasis kona</name>
    <dbReference type="NCBI Taxonomy" id="1008807"/>
    <lineage>
        <taxon>Eukaryota</taxon>
        <taxon>Discoba</taxon>
        <taxon>Heterolobosea</taxon>
        <taxon>Tetramitia</taxon>
        <taxon>Eutetramitia</taxon>
        <taxon>Acrasidae</taxon>
        <taxon>Acrasis</taxon>
    </lineage>
</organism>
<dbReference type="SUPFAM" id="SSF50985">
    <property type="entry name" value="RCC1/BLIP-II"/>
    <property type="match status" value="1"/>
</dbReference>
<feature type="repeat" description="RCC1" evidence="1">
    <location>
        <begin position="323"/>
        <end position="377"/>
    </location>
</feature>
<evidence type="ECO:0000256" key="2">
    <source>
        <dbReference type="SAM" id="Phobius"/>
    </source>
</evidence>
<protein>
    <submittedName>
        <fullName evidence="3">E3 ubiquitin-protein ligase HERC</fullName>
    </submittedName>
</protein>
<evidence type="ECO:0000256" key="1">
    <source>
        <dbReference type="PROSITE-ProRule" id="PRU00235"/>
    </source>
</evidence>
<keyword evidence="2" id="KW-1133">Transmembrane helix</keyword>
<dbReference type="PANTHER" id="PTHR45982">
    <property type="entry name" value="REGULATOR OF CHROMOSOME CONDENSATION"/>
    <property type="match status" value="1"/>
</dbReference>
<keyword evidence="2" id="KW-0472">Membrane</keyword>
<dbReference type="PROSITE" id="PS50012">
    <property type="entry name" value="RCC1_3"/>
    <property type="match status" value="1"/>
</dbReference>
<reference evidence="3 4" key="1">
    <citation type="submission" date="2024-03" db="EMBL/GenBank/DDBJ databases">
        <title>The Acrasis kona genome and developmental transcriptomes reveal deep origins of eukaryotic multicellular pathways.</title>
        <authorList>
            <person name="Sheikh S."/>
            <person name="Fu C.-J."/>
            <person name="Brown M.W."/>
            <person name="Baldauf S.L."/>
        </authorList>
    </citation>
    <scope>NUCLEOTIDE SEQUENCE [LARGE SCALE GENOMIC DNA]</scope>
    <source>
        <strain evidence="3 4">ATCC MYA-3509</strain>
    </source>
</reference>
<gene>
    <name evidence="3" type="ORF">AKO1_001890</name>
</gene>
<comment type="caution">
    <text evidence="3">The sequence shown here is derived from an EMBL/GenBank/DDBJ whole genome shotgun (WGS) entry which is preliminary data.</text>
</comment>